<dbReference type="PRINTS" id="PR00019">
    <property type="entry name" value="LEURICHRPT"/>
</dbReference>
<keyword evidence="4" id="KW-0433">Leucine-rich repeat</keyword>
<evidence type="ECO:0000256" key="6">
    <source>
        <dbReference type="ARBA" id="ARBA00022729"/>
    </source>
</evidence>
<comment type="subcellular location">
    <subcellularLocation>
        <location evidence="1">Cell membrane</location>
        <topology evidence="1">Single-pass type I membrane protein</topology>
    </subcellularLocation>
</comment>
<reference evidence="15 17" key="2">
    <citation type="journal article" date="2014" name="BMC Genomics">
        <title>An improved genome release (version Mt4.0) for the model legume Medicago truncatula.</title>
        <authorList>
            <person name="Tang H."/>
            <person name="Krishnakumar V."/>
            <person name="Bidwell S."/>
            <person name="Rosen B."/>
            <person name="Chan A."/>
            <person name="Zhou S."/>
            <person name="Gentzbittel L."/>
            <person name="Childs K.L."/>
            <person name="Yandell M."/>
            <person name="Gundlach H."/>
            <person name="Mayer K.F."/>
            <person name="Schwartz D.C."/>
            <person name="Town C.D."/>
        </authorList>
    </citation>
    <scope>GENOME REANNOTATION</scope>
    <source>
        <strain evidence="15">A17</strain>
        <strain evidence="16 17">cv. Jemalong A17</strain>
    </source>
</reference>
<keyword evidence="9" id="KW-0472">Membrane</keyword>
<evidence type="ECO:0000313" key="16">
    <source>
        <dbReference type="EnsemblPlants" id="KEH29509"/>
    </source>
</evidence>
<dbReference type="InterPro" id="IPR046956">
    <property type="entry name" value="RLP23-like"/>
</dbReference>
<evidence type="ECO:0000256" key="10">
    <source>
        <dbReference type="ARBA" id="ARBA00023170"/>
    </source>
</evidence>
<keyword evidence="11" id="KW-0325">Glycoprotein</keyword>
<dbReference type="EMBL" id="CM001220">
    <property type="protein sequence ID" value="KEH29509.1"/>
    <property type="molecule type" value="Genomic_DNA"/>
</dbReference>
<dbReference type="InterPro" id="IPR032675">
    <property type="entry name" value="LRR_dom_sf"/>
</dbReference>
<evidence type="ECO:0000259" key="14">
    <source>
        <dbReference type="Pfam" id="PF23598"/>
    </source>
</evidence>
<dbReference type="InterPro" id="IPR055414">
    <property type="entry name" value="LRR_R13L4/SHOC2-like"/>
</dbReference>
<feature type="domain" description="Disease resistance R13L4/SHOC-2-like LRR" evidence="14">
    <location>
        <begin position="116"/>
        <end position="275"/>
    </location>
</feature>
<evidence type="ECO:0000256" key="1">
    <source>
        <dbReference type="ARBA" id="ARBA00004251"/>
    </source>
</evidence>
<dbReference type="Proteomes" id="UP000002051">
    <property type="component" value="Chromosome 4"/>
</dbReference>
<dbReference type="Pfam" id="PF23598">
    <property type="entry name" value="LRR_14"/>
    <property type="match status" value="1"/>
</dbReference>
<keyword evidence="17" id="KW-1185">Reference proteome</keyword>
<evidence type="ECO:0000313" key="15">
    <source>
        <dbReference type="EMBL" id="KEH29509.1"/>
    </source>
</evidence>
<evidence type="ECO:0000256" key="12">
    <source>
        <dbReference type="SAM" id="SignalP"/>
    </source>
</evidence>
<proteinExistence type="inferred from homology"/>
<dbReference type="GO" id="GO:0005886">
    <property type="term" value="C:plasma membrane"/>
    <property type="evidence" value="ECO:0007669"/>
    <property type="project" value="UniProtKB-SubCell"/>
</dbReference>
<evidence type="ECO:0000256" key="5">
    <source>
        <dbReference type="ARBA" id="ARBA00022692"/>
    </source>
</evidence>
<protein>
    <submittedName>
        <fullName evidence="15">Leucine-rich receptor-like kinase family protein, putative</fullName>
    </submittedName>
</protein>
<gene>
    <name evidence="15" type="ordered locus">MTR_4g040340</name>
</gene>
<dbReference type="SMART" id="SM00369">
    <property type="entry name" value="LRR_TYP"/>
    <property type="match status" value="2"/>
</dbReference>
<feature type="signal peptide" evidence="12">
    <location>
        <begin position="1"/>
        <end position="15"/>
    </location>
</feature>
<evidence type="ECO:0000256" key="9">
    <source>
        <dbReference type="ARBA" id="ARBA00023136"/>
    </source>
</evidence>
<evidence type="ECO:0000256" key="4">
    <source>
        <dbReference type="ARBA" id="ARBA00022614"/>
    </source>
</evidence>
<evidence type="ECO:0000256" key="7">
    <source>
        <dbReference type="ARBA" id="ARBA00022737"/>
    </source>
</evidence>
<evidence type="ECO:0000256" key="8">
    <source>
        <dbReference type="ARBA" id="ARBA00022989"/>
    </source>
</evidence>
<comment type="similarity">
    <text evidence="2">Belongs to the RLP family.</text>
</comment>
<feature type="domain" description="Leucine-rich repeat-containing N-terminal plant-type" evidence="13">
    <location>
        <begin position="46"/>
        <end position="83"/>
    </location>
</feature>
<dbReference type="PANTHER" id="PTHR48063:SF16">
    <property type="entry name" value="LRR RECEPTOR-LIKE SERINE_THREONINE-PROTEIN KINASE GSO1"/>
    <property type="match status" value="1"/>
</dbReference>
<dbReference type="HOGENOM" id="CLU_000288_18_22_1"/>
<sequence>MIICTVSLLFCSVLSCLVDKLSERATKDRISYHKSIRRALAIECLASDHEALVDFKNGLEDSHNHLSSWRNTNCCQWRGIYCDNITGAVVSIDLHNPHPVLFDSSPRKYEMWNQSGELRPSLMKLKSLRHLDLSFNTFNGIPIPEFFGSLVNLQYLNLSTAGLIPPHLGNLSHLQYLDLKTVGLHVENFQWVVGLVSLKYLAMNGVDLSSVAGTDLVSAVNHLPFLIELHLSSCHLFGQISSPSSLNFTSLAFLNLSSNAFFSKIPNWLVNISTLEHSGFYGNLTSLTYLDLSNNTIEGVIPSSIGAICNLKVLILSRNNMTGTFPEFLQGIENCPSRNLFLI</sequence>
<dbReference type="Gene3D" id="3.80.10.10">
    <property type="entry name" value="Ribonuclease Inhibitor"/>
    <property type="match status" value="3"/>
</dbReference>
<keyword evidence="15" id="KW-0808">Transferase</keyword>
<dbReference type="Pfam" id="PF08263">
    <property type="entry name" value="LRRNT_2"/>
    <property type="match status" value="1"/>
</dbReference>
<name>A0A072UIC6_MEDTR</name>
<dbReference type="EnsemblPlants" id="KEH29509">
    <property type="protein sequence ID" value="KEH29509"/>
    <property type="gene ID" value="MTR_4g040340"/>
</dbReference>
<evidence type="ECO:0000259" key="13">
    <source>
        <dbReference type="Pfam" id="PF08263"/>
    </source>
</evidence>
<keyword evidence="15" id="KW-0418">Kinase</keyword>
<dbReference type="InterPro" id="IPR001611">
    <property type="entry name" value="Leu-rich_rpt"/>
</dbReference>
<dbReference type="InterPro" id="IPR003591">
    <property type="entry name" value="Leu-rich_rpt_typical-subtyp"/>
</dbReference>
<keyword evidence="5" id="KW-0812">Transmembrane</keyword>
<dbReference type="Pfam" id="PF00560">
    <property type="entry name" value="LRR_1"/>
    <property type="match status" value="2"/>
</dbReference>
<dbReference type="SUPFAM" id="SSF52058">
    <property type="entry name" value="L domain-like"/>
    <property type="match status" value="1"/>
</dbReference>
<keyword evidence="7" id="KW-0677">Repeat</keyword>
<keyword evidence="8" id="KW-1133">Transmembrane helix</keyword>
<reference evidence="16" key="3">
    <citation type="submission" date="2015-04" db="UniProtKB">
        <authorList>
            <consortium name="EnsemblPlants"/>
        </authorList>
    </citation>
    <scope>IDENTIFICATION</scope>
    <source>
        <strain evidence="16">cv. Jemalong A17</strain>
    </source>
</reference>
<evidence type="ECO:0000313" key="17">
    <source>
        <dbReference type="Proteomes" id="UP000002051"/>
    </source>
</evidence>
<organism evidence="15 17">
    <name type="scientific">Medicago truncatula</name>
    <name type="common">Barrel medic</name>
    <name type="synonym">Medicago tribuloides</name>
    <dbReference type="NCBI Taxonomy" id="3880"/>
    <lineage>
        <taxon>Eukaryota</taxon>
        <taxon>Viridiplantae</taxon>
        <taxon>Streptophyta</taxon>
        <taxon>Embryophyta</taxon>
        <taxon>Tracheophyta</taxon>
        <taxon>Spermatophyta</taxon>
        <taxon>Magnoliopsida</taxon>
        <taxon>eudicotyledons</taxon>
        <taxon>Gunneridae</taxon>
        <taxon>Pentapetalae</taxon>
        <taxon>rosids</taxon>
        <taxon>fabids</taxon>
        <taxon>Fabales</taxon>
        <taxon>Fabaceae</taxon>
        <taxon>Papilionoideae</taxon>
        <taxon>50 kb inversion clade</taxon>
        <taxon>NPAAA clade</taxon>
        <taxon>Hologalegina</taxon>
        <taxon>IRL clade</taxon>
        <taxon>Trifolieae</taxon>
        <taxon>Medicago</taxon>
    </lineage>
</organism>
<keyword evidence="6 12" id="KW-0732">Signal</keyword>
<keyword evidence="3" id="KW-1003">Cell membrane</keyword>
<dbReference type="PANTHER" id="PTHR48063">
    <property type="entry name" value="LRR RECEPTOR-LIKE KINASE"/>
    <property type="match status" value="1"/>
</dbReference>
<keyword evidence="10 15" id="KW-0675">Receptor</keyword>
<accession>A0A072UIC6</accession>
<dbReference type="AlphaFoldDB" id="A0A072UIC6"/>
<reference evidence="15 17" key="1">
    <citation type="journal article" date="2011" name="Nature">
        <title>The Medicago genome provides insight into the evolution of rhizobial symbioses.</title>
        <authorList>
            <person name="Young N.D."/>
            <person name="Debelle F."/>
            <person name="Oldroyd G.E."/>
            <person name="Geurts R."/>
            <person name="Cannon S.B."/>
            <person name="Udvardi M.K."/>
            <person name="Benedito V.A."/>
            <person name="Mayer K.F."/>
            <person name="Gouzy J."/>
            <person name="Schoof H."/>
            <person name="Van de Peer Y."/>
            <person name="Proost S."/>
            <person name="Cook D.R."/>
            <person name="Meyers B.C."/>
            <person name="Spannagl M."/>
            <person name="Cheung F."/>
            <person name="De Mita S."/>
            <person name="Krishnakumar V."/>
            <person name="Gundlach H."/>
            <person name="Zhou S."/>
            <person name="Mudge J."/>
            <person name="Bharti A.K."/>
            <person name="Murray J.D."/>
            <person name="Naoumkina M.A."/>
            <person name="Rosen B."/>
            <person name="Silverstein K.A."/>
            <person name="Tang H."/>
            <person name="Rombauts S."/>
            <person name="Zhao P.X."/>
            <person name="Zhou P."/>
            <person name="Barbe V."/>
            <person name="Bardou P."/>
            <person name="Bechner M."/>
            <person name="Bellec A."/>
            <person name="Berger A."/>
            <person name="Berges H."/>
            <person name="Bidwell S."/>
            <person name="Bisseling T."/>
            <person name="Choisne N."/>
            <person name="Couloux A."/>
            <person name="Denny R."/>
            <person name="Deshpande S."/>
            <person name="Dai X."/>
            <person name="Doyle J.J."/>
            <person name="Dudez A.M."/>
            <person name="Farmer A.D."/>
            <person name="Fouteau S."/>
            <person name="Franken C."/>
            <person name="Gibelin C."/>
            <person name="Gish J."/>
            <person name="Goldstein S."/>
            <person name="Gonzalez A.J."/>
            <person name="Green P.J."/>
            <person name="Hallab A."/>
            <person name="Hartog M."/>
            <person name="Hua A."/>
            <person name="Humphray S.J."/>
            <person name="Jeong D.H."/>
            <person name="Jing Y."/>
            <person name="Jocker A."/>
            <person name="Kenton S.M."/>
            <person name="Kim D.J."/>
            <person name="Klee K."/>
            <person name="Lai H."/>
            <person name="Lang C."/>
            <person name="Lin S."/>
            <person name="Macmil S.L."/>
            <person name="Magdelenat G."/>
            <person name="Matthews L."/>
            <person name="McCorrison J."/>
            <person name="Monaghan E.L."/>
            <person name="Mun J.H."/>
            <person name="Najar F.Z."/>
            <person name="Nicholson C."/>
            <person name="Noirot C."/>
            <person name="O'Bleness M."/>
            <person name="Paule C.R."/>
            <person name="Poulain J."/>
            <person name="Prion F."/>
            <person name="Qin B."/>
            <person name="Qu C."/>
            <person name="Retzel E.F."/>
            <person name="Riddle C."/>
            <person name="Sallet E."/>
            <person name="Samain S."/>
            <person name="Samson N."/>
            <person name="Sanders I."/>
            <person name="Saurat O."/>
            <person name="Scarpelli C."/>
            <person name="Schiex T."/>
            <person name="Segurens B."/>
            <person name="Severin A.J."/>
            <person name="Sherrier D.J."/>
            <person name="Shi R."/>
            <person name="Sims S."/>
            <person name="Singer S.R."/>
            <person name="Sinharoy S."/>
            <person name="Sterck L."/>
            <person name="Viollet A."/>
            <person name="Wang B.B."/>
            <person name="Wang K."/>
            <person name="Wang M."/>
            <person name="Wang X."/>
            <person name="Warfsmann J."/>
            <person name="Weissenbach J."/>
            <person name="White D.D."/>
            <person name="White J.D."/>
            <person name="Wiley G.B."/>
            <person name="Wincker P."/>
            <person name="Xing Y."/>
            <person name="Yang L."/>
            <person name="Yao Z."/>
            <person name="Ying F."/>
            <person name="Zhai J."/>
            <person name="Zhou L."/>
            <person name="Zuber A."/>
            <person name="Denarie J."/>
            <person name="Dixon R.A."/>
            <person name="May G.D."/>
            <person name="Schwartz D.C."/>
            <person name="Rogers J."/>
            <person name="Quetier F."/>
            <person name="Town C.D."/>
            <person name="Roe B.A."/>
        </authorList>
    </citation>
    <scope>NUCLEOTIDE SEQUENCE [LARGE SCALE GENOMIC DNA]</scope>
    <source>
        <strain evidence="15">A17</strain>
        <strain evidence="16 17">cv. Jemalong A17</strain>
    </source>
</reference>
<evidence type="ECO:0000256" key="3">
    <source>
        <dbReference type="ARBA" id="ARBA00022475"/>
    </source>
</evidence>
<evidence type="ECO:0000256" key="11">
    <source>
        <dbReference type="ARBA" id="ARBA00023180"/>
    </source>
</evidence>
<evidence type="ECO:0000256" key="2">
    <source>
        <dbReference type="ARBA" id="ARBA00009592"/>
    </source>
</evidence>
<dbReference type="GO" id="GO:0016301">
    <property type="term" value="F:kinase activity"/>
    <property type="evidence" value="ECO:0007669"/>
    <property type="project" value="UniProtKB-KW"/>
</dbReference>
<feature type="chain" id="PRO_5014499689" evidence="12">
    <location>
        <begin position="16"/>
        <end position="343"/>
    </location>
</feature>
<dbReference type="InterPro" id="IPR013210">
    <property type="entry name" value="LRR_N_plant-typ"/>
</dbReference>
<dbReference type="STRING" id="3880.A0A072UIC6"/>